<evidence type="ECO:0000256" key="1">
    <source>
        <dbReference type="ARBA" id="ARBA00023157"/>
    </source>
</evidence>
<keyword evidence="3" id="KW-0482">Metalloprotease</keyword>
<dbReference type="GO" id="GO:0006508">
    <property type="term" value="P:proteolysis"/>
    <property type="evidence" value="ECO:0007669"/>
    <property type="project" value="UniProtKB-KW"/>
</dbReference>
<keyword evidence="3" id="KW-0479">Metal-binding</keyword>
<sequence length="358" mass="40612">MRALLITILAAHTGAGIFYSSETTSEGITSEKSFEEKLNEGNKLLKNQPHEHDTLRLLEHLHNMETEIKGRLINSSELNAESINEIECYVEAKNSHIQAIDDTIEEINRKSKVDMALFQGDMILTKEQAGEIIENVKNNESDRKKRQAVRDFRYPKSIWSKGVNYAFWNASNEAMRVFRKAAALWSEDTCIDFVENNTAVERIDVIRSDGCFSYVGKIGRTQSFSLGEGCESIGTASHELGHALGFARTQSRHDRDSFITLLPENFLDGWMTEFVKEAEHSNYNYNLTYDYGSIIHYSAGNVSKNGQPTMVPRLPKYLKTLGSRIISFYDKLMMNLHYGCLGNKKLSNLHLATFSIVN</sequence>
<accession>A0A0K0DH08</accession>
<keyword evidence="3" id="KW-0862">Zinc</keyword>
<dbReference type="GO" id="GO:0004222">
    <property type="term" value="F:metalloendopeptidase activity"/>
    <property type="evidence" value="ECO:0007669"/>
    <property type="project" value="UniProtKB-UniRule"/>
</dbReference>
<dbReference type="PROSITE" id="PS51864">
    <property type="entry name" value="ASTACIN"/>
    <property type="match status" value="1"/>
</dbReference>
<feature type="active site" evidence="2">
    <location>
        <position position="239"/>
    </location>
</feature>
<feature type="domain" description="Peptidase M12A" evidence="4">
    <location>
        <begin position="147"/>
        <end position="341"/>
    </location>
</feature>
<evidence type="ECO:0000259" key="4">
    <source>
        <dbReference type="PROSITE" id="PS51864"/>
    </source>
</evidence>
<dbReference type="PRINTS" id="PR00480">
    <property type="entry name" value="ASTACIN"/>
</dbReference>
<dbReference type="PANTHER" id="PTHR10127:SF793">
    <property type="entry name" value="ZINC METALLOPROTEINASE NAS-31"/>
    <property type="match status" value="1"/>
</dbReference>
<protein>
    <recommendedName>
        <fullName evidence="3">Metalloendopeptidase</fullName>
        <ecNumber evidence="3">3.4.24.-</ecNumber>
    </recommendedName>
</protein>
<dbReference type="PANTHER" id="PTHR10127">
    <property type="entry name" value="DISCOIDIN, CUB, EGF, LAMININ , AND ZINC METALLOPROTEASE DOMAIN CONTAINING"/>
    <property type="match status" value="1"/>
</dbReference>
<keyword evidence="3" id="KW-0645">Protease</keyword>
<dbReference type="SMART" id="SM00235">
    <property type="entry name" value="ZnMc"/>
    <property type="match status" value="1"/>
</dbReference>
<dbReference type="AlphaFoldDB" id="A0A0K0DH08"/>
<reference evidence="6" key="2">
    <citation type="submission" date="2017-02" db="UniProtKB">
        <authorList>
            <consortium name="WormBaseParasite"/>
        </authorList>
    </citation>
    <scope>IDENTIFICATION</scope>
</reference>
<evidence type="ECO:0000256" key="2">
    <source>
        <dbReference type="PROSITE-ProRule" id="PRU01211"/>
    </source>
</evidence>
<dbReference type="GO" id="GO:0008270">
    <property type="term" value="F:zinc ion binding"/>
    <property type="evidence" value="ECO:0007669"/>
    <property type="project" value="InterPro"/>
</dbReference>
<comment type="cofactor">
    <cofactor evidence="3">
        <name>Zn(2+)</name>
        <dbReference type="ChEBI" id="CHEBI:29105"/>
    </cofactor>
    <text evidence="3">Binds 1 zinc ion per subunit.</text>
</comment>
<proteinExistence type="predicted"/>
<comment type="caution">
    <text evidence="2">Lacks conserved residue(s) required for the propagation of feature annotation.</text>
</comment>
<dbReference type="InterPro" id="IPR001506">
    <property type="entry name" value="Peptidase_M12A"/>
</dbReference>
<dbReference type="CDD" id="cd04280">
    <property type="entry name" value="ZnMc_astacin_like"/>
    <property type="match status" value="1"/>
</dbReference>
<dbReference type="Gene3D" id="3.40.390.10">
    <property type="entry name" value="Collagenase (Catalytic Domain)"/>
    <property type="match status" value="1"/>
</dbReference>
<evidence type="ECO:0000313" key="5">
    <source>
        <dbReference type="Proteomes" id="UP000035642"/>
    </source>
</evidence>
<keyword evidence="3" id="KW-0378">Hydrolase</keyword>
<keyword evidence="5" id="KW-1185">Reference proteome</keyword>
<keyword evidence="1" id="KW-1015">Disulfide bond</keyword>
<feature type="signal peptide" evidence="3">
    <location>
        <begin position="1"/>
        <end position="16"/>
    </location>
</feature>
<keyword evidence="3" id="KW-0732">Signal</keyword>
<dbReference type="SUPFAM" id="SSF55486">
    <property type="entry name" value="Metalloproteases ('zincins'), catalytic domain"/>
    <property type="match status" value="1"/>
</dbReference>
<name>A0A0K0DH08_ANGCA</name>
<organism evidence="5 6">
    <name type="scientific">Angiostrongylus cantonensis</name>
    <name type="common">Rat lungworm</name>
    <dbReference type="NCBI Taxonomy" id="6313"/>
    <lineage>
        <taxon>Eukaryota</taxon>
        <taxon>Metazoa</taxon>
        <taxon>Ecdysozoa</taxon>
        <taxon>Nematoda</taxon>
        <taxon>Chromadorea</taxon>
        <taxon>Rhabditida</taxon>
        <taxon>Rhabditina</taxon>
        <taxon>Rhabditomorpha</taxon>
        <taxon>Strongyloidea</taxon>
        <taxon>Metastrongylidae</taxon>
        <taxon>Angiostrongylus</taxon>
    </lineage>
</organism>
<dbReference type="EC" id="3.4.24.-" evidence="3"/>
<evidence type="ECO:0000256" key="3">
    <source>
        <dbReference type="RuleBase" id="RU361183"/>
    </source>
</evidence>
<dbReference type="InterPro" id="IPR034035">
    <property type="entry name" value="Astacin-like_dom"/>
</dbReference>
<dbReference type="WBParaSite" id="ACAC_0001041901-mRNA-1">
    <property type="protein sequence ID" value="ACAC_0001041901-mRNA-1"/>
    <property type="gene ID" value="ACAC_0001041901"/>
</dbReference>
<feature type="chain" id="PRO_5005120621" description="Metalloendopeptidase" evidence="3">
    <location>
        <begin position="17"/>
        <end position="358"/>
    </location>
</feature>
<reference evidence="5" key="1">
    <citation type="submission" date="2012-09" db="EMBL/GenBank/DDBJ databases">
        <authorList>
            <person name="Martin A.A."/>
        </authorList>
    </citation>
    <scope>NUCLEOTIDE SEQUENCE</scope>
</reference>
<dbReference type="InterPro" id="IPR006026">
    <property type="entry name" value="Peptidase_Metallo"/>
</dbReference>
<dbReference type="Proteomes" id="UP000035642">
    <property type="component" value="Unassembled WGS sequence"/>
</dbReference>
<dbReference type="Pfam" id="PF01400">
    <property type="entry name" value="Astacin"/>
    <property type="match status" value="1"/>
</dbReference>
<evidence type="ECO:0000313" key="6">
    <source>
        <dbReference type="WBParaSite" id="ACAC_0001041901-mRNA-1"/>
    </source>
</evidence>
<dbReference type="InterPro" id="IPR024079">
    <property type="entry name" value="MetalloPept_cat_dom_sf"/>
</dbReference>